<dbReference type="Gene3D" id="2.40.30.130">
    <property type="match status" value="1"/>
</dbReference>
<dbReference type="GO" id="GO:0002161">
    <property type="term" value="F:aminoacyl-tRNA deacylase activity"/>
    <property type="evidence" value="ECO:0007669"/>
    <property type="project" value="UniProtKB-ARBA"/>
</dbReference>
<keyword evidence="8" id="KW-1185">Reference proteome</keyword>
<dbReference type="GO" id="GO:0003676">
    <property type="term" value="F:nucleic acid binding"/>
    <property type="evidence" value="ECO:0007669"/>
    <property type="project" value="InterPro"/>
</dbReference>
<gene>
    <name evidence="7" type="ORF">A6M13_12945</name>
</gene>
<dbReference type="SMART" id="SM00863">
    <property type="entry name" value="tRNA_SAD"/>
    <property type="match status" value="1"/>
</dbReference>
<comment type="subcellular location">
    <subcellularLocation>
        <location evidence="2">Cytoplasm</location>
    </subcellularLocation>
</comment>
<dbReference type="PANTHER" id="PTHR43462">
    <property type="entry name" value="ALANYL-TRNA EDITING PROTEIN"/>
    <property type="match status" value="1"/>
</dbReference>
<evidence type="ECO:0000256" key="1">
    <source>
        <dbReference type="ARBA" id="ARBA00001947"/>
    </source>
</evidence>
<dbReference type="GO" id="GO:0006419">
    <property type="term" value="P:alanyl-tRNA aminoacylation"/>
    <property type="evidence" value="ECO:0007669"/>
    <property type="project" value="InterPro"/>
</dbReference>
<sequence>MKDLLYYQDAYICQFDASVTTSGQDEYGAYVVLSNTAFYPTGGGQPHDIGTLNGVAVTNVEKVDDEVRHYVTSTVTGDVHGEIDWTRRFDFMQQHAGQHILTAAFVELFDLPTVSFHLGSDTVTIDIAADSISAEQLAMVEARANDIIIENRPITTTWVTRDELSQYPLRKDIAVDDDDIRLVIIPDYDYNGCGGTHPTATGQVQMIKVLFVEKMKKQSRVHFVCGKRVFNALHMRKHVLSDVARQLSVPEEEAATALQKVMTAAKKAEKQLQDAQDTLLEQQAAQLATQTIVAHAFTNYSMQQLQKVARTITTINPDAQAFIASQNDDKLQFVAARGANIERSMKDISAAVLPTINGKGGGSDQFVQGGCEPTITADELVQLMANA</sequence>
<dbReference type="Gene3D" id="3.30.980.10">
    <property type="entry name" value="Threonyl-trna Synthetase, Chain A, domain 2"/>
    <property type="match status" value="1"/>
</dbReference>
<dbReference type="EMBL" id="MASJ01000010">
    <property type="protein sequence ID" value="OCS86614.1"/>
    <property type="molecule type" value="Genomic_DNA"/>
</dbReference>
<evidence type="ECO:0000313" key="7">
    <source>
        <dbReference type="EMBL" id="OCS86614.1"/>
    </source>
</evidence>
<dbReference type="SUPFAM" id="SSF55186">
    <property type="entry name" value="ThrRS/AlaRS common domain"/>
    <property type="match status" value="1"/>
</dbReference>
<evidence type="ECO:0000313" key="8">
    <source>
        <dbReference type="Proteomes" id="UP000093199"/>
    </source>
</evidence>
<dbReference type="AlphaFoldDB" id="A0A1C0YHK7"/>
<dbReference type="GO" id="GO:0004813">
    <property type="term" value="F:alanine-tRNA ligase activity"/>
    <property type="evidence" value="ECO:0007669"/>
    <property type="project" value="InterPro"/>
</dbReference>
<dbReference type="STRING" id="33978.A6M13_12945"/>
<dbReference type="InterPro" id="IPR009000">
    <property type="entry name" value="Transl_B-barrel_sf"/>
</dbReference>
<comment type="caution">
    <text evidence="7">The sequence shown here is derived from an EMBL/GenBank/DDBJ whole genome shotgun (WGS) entry which is preliminary data.</text>
</comment>
<dbReference type="PANTHER" id="PTHR43462:SF1">
    <property type="entry name" value="ALANYL-TRNA EDITING PROTEIN AARSD1"/>
    <property type="match status" value="1"/>
</dbReference>
<evidence type="ECO:0000256" key="2">
    <source>
        <dbReference type="ARBA" id="ARBA00004496"/>
    </source>
</evidence>
<dbReference type="RefSeq" id="WP_066544634.1">
    <property type="nucleotide sequence ID" value="NZ_MASJ01000010.1"/>
</dbReference>
<organism evidence="7 8">
    <name type="scientific">Caryophanon tenue</name>
    <dbReference type="NCBI Taxonomy" id="33978"/>
    <lineage>
        <taxon>Bacteria</taxon>
        <taxon>Bacillati</taxon>
        <taxon>Bacillota</taxon>
        <taxon>Bacilli</taxon>
        <taxon>Bacillales</taxon>
        <taxon>Caryophanaceae</taxon>
        <taxon>Caryophanon</taxon>
    </lineage>
</organism>
<dbReference type="InterPro" id="IPR012947">
    <property type="entry name" value="tRNA_SAD"/>
</dbReference>
<evidence type="ECO:0000259" key="6">
    <source>
        <dbReference type="PROSITE" id="PS50860"/>
    </source>
</evidence>
<dbReference type="GO" id="GO:0005737">
    <property type="term" value="C:cytoplasm"/>
    <property type="evidence" value="ECO:0007669"/>
    <property type="project" value="UniProtKB-SubCell"/>
</dbReference>
<dbReference type="InterPro" id="IPR018165">
    <property type="entry name" value="Ala-tRNA-synth_IIc_core"/>
</dbReference>
<evidence type="ECO:0000256" key="3">
    <source>
        <dbReference type="ARBA" id="ARBA00022723"/>
    </source>
</evidence>
<accession>A0A1C0YHK7</accession>
<proteinExistence type="predicted"/>
<reference evidence="7 8" key="1">
    <citation type="submission" date="2016-07" db="EMBL/GenBank/DDBJ databases">
        <title>Caryophanon tenue genome sequencing.</title>
        <authorList>
            <person name="Verma A."/>
            <person name="Pal Y."/>
            <person name="Krishnamurthi S."/>
        </authorList>
    </citation>
    <scope>NUCLEOTIDE SEQUENCE [LARGE SCALE GENOMIC DNA]</scope>
    <source>
        <strain evidence="7 8">DSM 14152</strain>
    </source>
</reference>
<keyword evidence="5" id="KW-0175">Coiled coil</keyword>
<dbReference type="SUPFAM" id="SSF50447">
    <property type="entry name" value="Translation proteins"/>
    <property type="match status" value="1"/>
</dbReference>
<dbReference type="OrthoDB" id="9812949at2"/>
<dbReference type="GO" id="GO:0005524">
    <property type="term" value="F:ATP binding"/>
    <property type="evidence" value="ECO:0007669"/>
    <property type="project" value="InterPro"/>
</dbReference>
<dbReference type="Pfam" id="PF07973">
    <property type="entry name" value="tRNA_SAD"/>
    <property type="match status" value="1"/>
</dbReference>
<keyword evidence="4" id="KW-0862">Zinc</keyword>
<feature type="coiled-coil region" evidence="5">
    <location>
        <begin position="258"/>
        <end position="285"/>
    </location>
</feature>
<dbReference type="PROSITE" id="PS50860">
    <property type="entry name" value="AA_TRNA_LIGASE_II_ALA"/>
    <property type="match status" value="1"/>
</dbReference>
<dbReference type="Gene3D" id="3.10.310.40">
    <property type="match status" value="1"/>
</dbReference>
<protein>
    <submittedName>
        <fullName evidence="7">Alanyl-tRNA editing protein</fullName>
    </submittedName>
</protein>
<evidence type="ECO:0000256" key="5">
    <source>
        <dbReference type="SAM" id="Coils"/>
    </source>
</evidence>
<dbReference type="GO" id="GO:0046872">
    <property type="term" value="F:metal ion binding"/>
    <property type="evidence" value="ECO:0007669"/>
    <property type="project" value="UniProtKB-KW"/>
</dbReference>
<evidence type="ECO:0000256" key="4">
    <source>
        <dbReference type="ARBA" id="ARBA00022833"/>
    </source>
</evidence>
<feature type="domain" description="Alanyl-transfer RNA synthetases family profile" evidence="6">
    <location>
        <begin position="1"/>
        <end position="235"/>
    </location>
</feature>
<name>A0A1C0YHK7_9BACL</name>
<keyword evidence="3" id="KW-0479">Metal-binding</keyword>
<comment type="cofactor">
    <cofactor evidence="1">
        <name>Zn(2+)</name>
        <dbReference type="ChEBI" id="CHEBI:29105"/>
    </cofactor>
</comment>
<dbReference type="Proteomes" id="UP000093199">
    <property type="component" value="Unassembled WGS sequence"/>
</dbReference>
<dbReference type="InterPro" id="IPR051335">
    <property type="entry name" value="Alanyl-tRNA_Editing_Enzymes"/>
</dbReference>
<dbReference type="InterPro" id="IPR018163">
    <property type="entry name" value="Thr/Ala-tRNA-synth_IIc_edit"/>
</dbReference>